<comment type="caution">
    <text evidence="1">The sequence shown here is derived from an EMBL/GenBank/DDBJ whole genome shotgun (WGS) entry which is preliminary data.</text>
</comment>
<accession>A0ABN9DTB6</accession>
<evidence type="ECO:0000313" key="1">
    <source>
        <dbReference type="EMBL" id="CAI9574608.1"/>
    </source>
</evidence>
<feature type="non-terminal residue" evidence="1">
    <location>
        <position position="56"/>
    </location>
</feature>
<protein>
    <submittedName>
        <fullName evidence="1">Uncharacterized protein</fullName>
    </submittedName>
</protein>
<organism evidence="1 2">
    <name type="scientific">Staurois parvus</name>
    <dbReference type="NCBI Taxonomy" id="386267"/>
    <lineage>
        <taxon>Eukaryota</taxon>
        <taxon>Metazoa</taxon>
        <taxon>Chordata</taxon>
        <taxon>Craniata</taxon>
        <taxon>Vertebrata</taxon>
        <taxon>Euteleostomi</taxon>
        <taxon>Amphibia</taxon>
        <taxon>Batrachia</taxon>
        <taxon>Anura</taxon>
        <taxon>Neobatrachia</taxon>
        <taxon>Ranoidea</taxon>
        <taxon>Ranidae</taxon>
        <taxon>Staurois</taxon>
    </lineage>
</organism>
<gene>
    <name evidence="1" type="ORF">SPARVUS_LOCUS8009862</name>
</gene>
<evidence type="ECO:0000313" key="2">
    <source>
        <dbReference type="Proteomes" id="UP001162483"/>
    </source>
</evidence>
<dbReference type="Proteomes" id="UP001162483">
    <property type="component" value="Unassembled WGS sequence"/>
</dbReference>
<keyword evidence="2" id="KW-1185">Reference proteome</keyword>
<proteinExistence type="predicted"/>
<dbReference type="EMBL" id="CATNWA010014677">
    <property type="protein sequence ID" value="CAI9574608.1"/>
    <property type="molecule type" value="Genomic_DNA"/>
</dbReference>
<reference evidence="1" key="1">
    <citation type="submission" date="2023-05" db="EMBL/GenBank/DDBJ databases">
        <authorList>
            <person name="Stuckert A."/>
        </authorList>
    </citation>
    <scope>NUCLEOTIDE SEQUENCE</scope>
</reference>
<name>A0ABN9DTB6_9NEOB</name>
<sequence>MPASAGGHCRGHFRRDIAGAKDKVSEEEIPEQRCRKFPSVARAYRLCYTREYRQGG</sequence>